<dbReference type="RefSeq" id="WP_143486534.1">
    <property type="nucleotide sequence ID" value="NZ_VJOY01000001.1"/>
</dbReference>
<protein>
    <submittedName>
        <fullName evidence="3">Uncharacterized protein</fullName>
    </submittedName>
</protein>
<dbReference type="Proteomes" id="UP000315235">
    <property type="component" value="Unassembled WGS sequence"/>
</dbReference>
<feature type="chain" id="PRO_5021816736" evidence="2">
    <location>
        <begin position="32"/>
        <end position="282"/>
    </location>
</feature>
<reference evidence="3 4" key="1">
    <citation type="submission" date="2019-07" db="EMBL/GenBank/DDBJ databases">
        <title>Pseudomonas mangiferae sp. nov., isolated from bark of mango tree in Thailand.</title>
        <authorList>
            <person name="Srisuk N."/>
            <person name="Anurat P."/>
        </authorList>
    </citation>
    <scope>NUCLEOTIDE SEQUENCE [LARGE SCALE GENOMIC DNA]</scope>
    <source>
        <strain evidence="3 4">DMKU_BBB3-04</strain>
    </source>
</reference>
<evidence type="ECO:0000313" key="4">
    <source>
        <dbReference type="Proteomes" id="UP000315235"/>
    </source>
</evidence>
<evidence type="ECO:0000256" key="1">
    <source>
        <dbReference type="SAM" id="MobiDB-lite"/>
    </source>
</evidence>
<sequence>MTSLTTLFTRSALLRNLAALGLALQVHHAHAEVDPALAYALEGVWKIESPAVSLVSDEFDSQEQKDGSLRYLARSKDTPAYVTAGEESATVEYGRKRFPATDTPWGAFPQLDTSKAQLIEMSVPKKRYLVVAGKGKGLFAINDWQRFGFLHVLDVTSRGAPVYYPLVAEADLGYRVLGRLPGSSVLNYARLVPSRWASNVEPSAYEVVLYALKPKGPEQVIENGKPLAYSLTHSGATWKLERIRQIPVTEARDRANRPFTAPAPQTTSAAPAAAKAPSQPAQ</sequence>
<keyword evidence="4" id="KW-1185">Reference proteome</keyword>
<feature type="signal peptide" evidence="2">
    <location>
        <begin position="1"/>
        <end position="31"/>
    </location>
</feature>
<keyword evidence="2" id="KW-0732">Signal</keyword>
<feature type="region of interest" description="Disordered" evidence="1">
    <location>
        <begin position="251"/>
        <end position="282"/>
    </location>
</feature>
<organism evidence="3 4">
    <name type="scientific">Pseudomonas mangiferae</name>
    <dbReference type="NCBI Taxonomy" id="2593654"/>
    <lineage>
        <taxon>Bacteria</taxon>
        <taxon>Pseudomonadati</taxon>
        <taxon>Pseudomonadota</taxon>
        <taxon>Gammaproteobacteria</taxon>
        <taxon>Pseudomonadales</taxon>
        <taxon>Pseudomonadaceae</taxon>
        <taxon>Pseudomonas</taxon>
    </lineage>
</organism>
<name>A0A553H4U0_9PSED</name>
<gene>
    <name evidence="3" type="ORF">FM069_01855</name>
</gene>
<dbReference type="OrthoDB" id="6887915at2"/>
<evidence type="ECO:0000256" key="2">
    <source>
        <dbReference type="SAM" id="SignalP"/>
    </source>
</evidence>
<feature type="compositionally biased region" description="Low complexity" evidence="1">
    <location>
        <begin position="260"/>
        <end position="282"/>
    </location>
</feature>
<dbReference type="EMBL" id="VJOY01000001">
    <property type="protein sequence ID" value="TRX76790.1"/>
    <property type="molecule type" value="Genomic_DNA"/>
</dbReference>
<proteinExistence type="predicted"/>
<dbReference type="AlphaFoldDB" id="A0A553H4U0"/>
<comment type="caution">
    <text evidence="3">The sequence shown here is derived from an EMBL/GenBank/DDBJ whole genome shotgun (WGS) entry which is preliminary data.</text>
</comment>
<evidence type="ECO:0000313" key="3">
    <source>
        <dbReference type="EMBL" id="TRX76790.1"/>
    </source>
</evidence>
<accession>A0A553H4U0</accession>